<evidence type="ECO:0000313" key="2">
    <source>
        <dbReference type="Proteomes" id="UP001165586"/>
    </source>
</evidence>
<dbReference type="PANTHER" id="PTHR12526">
    <property type="entry name" value="GLYCOSYLTRANSFERASE"/>
    <property type="match status" value="1"/>
</dbReference>
<accession>A0ABT2H6M8</accession>
<sequence length="382" mass="42655">MTQQRKVGVILGFGFSPETWRLRYAKGEVADETPYAYHLAEEWFALEWSTDRVEGHLSRWWRMSVKRFVGFDFVHVWRNRHVIKRVDAVWTHTEREHLAVALIKALAPRRYRAVSIAQSVWLWDLWPGISGLRARVFRSLLRRHAVELVLSRVNRDDSRRLVPGRKVLRLPFGSRFATPAPTDAALPTPPRVLVVGNDRHRDWDLLLEVTRLVPEADFDIISLASTVRERTWPSNVHVRSSPQRLVLEAYASSSIAALPLRDNHHASGCTVAIEAISAGIPLIVSDAGGIDEYVTDADAALVPVGDAQAFATALRARLARNTRAEGGLAVATSRGLAENDYITRLALLTLAVLDHEEIDGAVEAFRSPPSPTLVTENKEAAA</sequence>
<proteinExistence type="predicted"/>
<dbReference type="Gene3D" id="3.40.50.2000">
    <property type="entry name" value="Glycogen Phosphorylase B"/>
    <property type="match status" value="1"/>
</dbReference>
<dbReference type="EC" id="2.4.-.-" evidence="1"/>
<protein>
    <submittedName>
        <fullName evidence="1">Glycosyltransferase</fullName>
        <ecNumber evidence="1">2.4.-.-</ecNumber>
    </submittedName>
</protein>
<dbReference type="SUPFAM" id="SSF53756">
    <property type="entry name" value="UDP-Glycosyltransferase/glycogen phosphorylase"/>
    <property type="match status" value="1"/>
</dbReference>
<comment type="caution">
    <text evidence="1">The sequence shown here is derived from an EMBL/GenBank/DDBJ whole genome shotgun (WGS) entry which is preliminary data.</text>
</comment>
<dbReference type="Proteomes" id="UP001165586">
    <property type="component" value="Unassembled WGS sequence"/>
</dbReference>
<name>A0ABT2H6M8_9MICO</name>
<keyword evidence="1" id="KW-0808">Transferase</keyword>
<dbReference type="RefSeq" id="WP_259540534.1">
    <property type="nucleotide sequence ID" value="NZ_JANLCJ010000007.1"/>
</dbReference>
<dbReference type="EMBL" id="JANLCJ010000007">
    <property type="protein sequence ID" value="MCS5735592.1"/>
    <property type="molecule type" value="Genomic_DNA"/>
</dbReference>
<evidence type="ECO:0000313" key="1">
    <source>
        <dbReference type="EMBL" id="MCS5735592.1"/>
    </source>
</evidence>
<keyword evidence="1" id="KW-0328">Glycosyltransferase</keyword>
<reference evidence="1" key="1">
    <citation type="submission" date="2022-08" db="EMBL/GenBank/DDBJ databases">
        <authorList>
            <person name="Deng Y."/>
            <person name="Han X.-F."/>
            <person name="Zhang Y.-Q."/>
        </authorList>
    </citation>
    <scope>NUCLEOTIDE SEQUENCE</scope>
    <source>
        <strain evidence="1">CPCC 203386</strain>
    </source>
</reference>
<keyword evidence="2" id="KW-1185">Reference proteome</keyword>
<dbReference type="GO" id="GO:0016757">
    <property type="term" value="F:glycosyltransferase activity"/>
    <property type="evidence" value="ECO:0007669"/>
    <property type="project" value="UniProtKB-KW"/>
</dbReference>
<dbReference type="Pfam" id="PF13692">
    <property type="entry name" value="Glyco_trans_1_4"/>
    <property type="match status" value="1"/>
</dbReference>
<organism evidence="1 2">
    <name type="scientific">Herbiconiux daphne</name>
    <dbReference type="NCBI Taxonomy" id="2970914"/>
    <lineage>
        <taxon>Bacteria</taxon>
        <taxon>Bacillati</taxon>
        <taxon>Actinomycetota</taxon>
        <taxon>Actinomycetes</taxon>
        <taxon>Micrococcales</taxon>
        <taxon>Microbacteriaceae</taxon>
        <taxon>Herbiconiux</taxon>
    </lineage>
</organism>
<gene>
    <name evidence="1" type="ORF">N1032_17750</name>
</gene>